<dbReference type="EMBL" id="AAXW01000039">
    <property type="protein sequence ID" value="EAZ89666.1"/>
    <property type="molecule type" value="Genomic_DNA"/>
</dbReference>
<sequence>MRHQGEELARYIEETDKISQPWLLIQLRLKKLQENRHNLSSDQYIAQMSELHQELMKLGEWWVGIEDDVFNP</sequence>
<reference evidence="1 2" key="1">
    <citation type="submission" date="2007-03" db="EMBL/GenBank/DDBJ databases">
        <authorList>
            <person name="Stal L."/>
            <person name="Ferriera S."/>
            <person name="Johnson J."/>
            <person name="Kravitz S."/>
            <person name="Beeson K."/>
            <person name="Sutton G."/>
            <person name="Rogers Y.-H."/>
            <person name="Friedman R."/>
            <person name="Frazier M."/>
            <person name="Venter J.C."/>
        </authorList>
    </citation>
    <scope>NUCLEOTIDE SEQUENCE [LARGE SCALE GENOMIC DNA]</scope>
    <source>
        <strain evidence="1 2">CCY0110</strain>
    </source>
</reference>
<dbReference type="eggNOG" id="ENOG5032Z8S">
    <property type="taxonomic scope" value="Bacteria"/>
</dbReference>
<evidence type="ECO:0000313" key="1">
    <source>
        <dbReference type="EMBL" id="EAZ89666.1"/>
    </source>
</evidence>
<dbReference type="RefSeq" id="WP_008277218.1">
    <property type="nucleotide sequence ID" value="NZ_AAXW01000039.1"/>
</dbReference>
<dbReference type="Proteomes" id="UP000003781">
    <property type="component" value="Unassembled WGS sequence"/>
</dbReference>
<protein>
    <submittedName>
        <fullName evidence="1">Uncharacterized protein</fullName>
    </submittedName>
</protein>
<evidence type="ECO:0000313" key="2">
    <source>
        <dbReference type="Proteomes" id="UP000003781"/>
    </source>
</evidence>
<proteinExistence type="predicted"/>
<organism evidence="1 2">
    <name type="scientific">Crocosphaera chwakensis CCY0110</name>
    <dbReference type="NCBI Taxonomy" id="391612"/>
    <lineage>
        <taxon>Bacteria</taxon>
        <taxon>Bacillati</taxon>
        <taxon>Cyanobacteriota</taxon>
        <taxon>Cyanophyceae</taxon>
        <taxon>Oscillatoriophycideae</taxon>
        <taxon>Chroococcales</taxon>
        <taxon>Aphanothecaceae</taxon>
        <taxon>Crocosphaera</taxon>
        <taxon>Crocosphaera chwakensis</taxon>
    </lineage>
</organism>
<accession>A3IV12</accession>
<name>A3IV12_9CHRO</name>
<keyword evidence="2" id="KW-1185">Reference proteome</keyword>
<comment type="caution">
    <text evidence="1">The sequence shown here is derived from an EMBL/GenBank/DDBJ whole genome shotgun (WGS) entry which is preliminary data.</text>
</comment>
<dbReference type="OrthoDB" id="465307at2"/>
<dbReference type="AlphaFoldDB" id="A3IV12"/>
<gene>
    <name evidence="1" type="ORF">CY0110_11147</name>
</gene>